<evidence type="ECO:0000256" key="1">
    <source>
        <dbReference type="SAM" id="MobiDB-lite"/>
    </source>
</evidence>
<name>A0A1J3CEA9_NOCCA</name>
<protein>
    <recommendedName>
        <fullName evidence="3">NYN domain-containing protein</fullName>
    </recommendedName>
</protein>
<feature type="region of interest" description="Disordered" evidence="1">
    <location>
        <begin position="1"/>
        <end position="49"/>
    </location>
</feature>
<evidence type="ECO:0008006" key="3">
    <source>
        <dbReference type="Google" id="ProtNLM"/>
    </source>
</evidence>
<sequence>MSSVGGGIGKRRNRRSKSPVDPLPPVPSISRGELTLTEKQQNALNTRKERRKITRRTIYAVLMDVDNITEQLRVNPGFDVNTLQRRVKAFLKTADPDSEIYNRKLIGVGNMKKFFGFGKSRFTLWKGVYVHDIFARKLQCKNCQRIFLQAENSNRRTVKYESLTDVSDAKLEHLILSHARKFPDHKIVIVGGDRDFVRCITILRVCGGEVYLALSDSCGKDFENAVDEDHRVEFRVIVNTPPAPEDTN</sequence>
<accession>A0A1J3CEA9</accession>
<evidence type="ECO:0000313" key="2">
    <source>
        <dbReference type="EMBL" id="JAU06307.1"/>
    </source>
</evidence>
<reference evidence="2" key="1">
    <citation type="submission" date="2016-07" db="EMBL/GenBank/DDBJ databases">
        <title>De novo transcriptome assembly of four accessions of the metal hyperaccumulator plant Noccaea caerulescens.</title>
        <authorList>
            <person name="Blande D."/>
            <person name="Halimaa P."/>
            <person name="Tervahauta A.I."/>
            <person name="Aarts M.G."/>
            <person name="Karenlampi S.O."/>
        </authorList>
    </citation>
    <scope>NUCLEOTIDE SEQUENCE</scope>
</reference>
<dbReference type="EMBL" id="GEVI01026013">
    <property type="protein sequence ID" value="JAU06307.1"/>
    <property type="molecule type" value="Transcribed_RNA"/>
</dbReference>
<dbReference type="AlphaFoldDB" id="A0A1J3CEA9"/>
<organism evidence="2">
    <name type="scientific">Noccaea caerulescens</name>
    <name type="common">Alpine penny-cress</name>
    <name type="synonym">Thlaspi caerulescens</name>
    <dbReference type="NCBI Taxonomy" id="107243"/>
    <lineage>
        <taxon>Eukaryota</taxon>
        <taxon>Viridiplantae</taxon>
        <taxon>Streptophyta</taxon>
        <taxon>Embryophyta</taxon>
        <taxon>Tracheophyta</taxon>
        <taxon>Spermatophyta</taxon>
        <taxon>Magnoliopsida</taxon>
        <taxon>eudicotyledons</taxon>
        <taxon>Gunneridae</taxon>
        <taxon>Pentapetalae</taxon>
        <taxon>rosids</taxon>
        <taxon>malvids</taxon>
        <taxon>Brassicales</taxon>
        <taxon>Brassicaceae</taxon>
        <taxon>Coluteocarpeae</taxon>
        <taxon>Noccaea</taxon>
    </lineage>
</organism>
<proteinExistence type="predicted"/>
<dbReference type="Gene3D" id="3.40.50.1010">
    <property type="entry name" value="5'-nuclease"/>
    <property type="match status" value="1"/>
</dbReference>
<gene>
    <name evidence="2" type="ORF">GA_TR19263_c4_g1_i1_g.62421</name>
</gene>